<dbReference type="InterPro" id="IPR022712">
    <property type="entry name" value="Beta_Casp"/>
</dbReference>
<name>A0ABR2KPC4_9EUKA</name>
<comment type="caution">
    <text evidence="7">The sequence shown here is derived from an EMBL/GenBank/DDBJ whole genome shotgun (WGS) entry which is preliminary data.</text>
</comment>
<dbReference type="InterPro" id="IPR027075">
    <property type="entry name" value="CPSF2"/>
</dbReference>
<dbReference type="SMART" id="SM01027">
    <property type="entry name" value="Beta-Casp"/>
    <property type="match status" value="1"/>
</dbReference>
<organism evidence="7 8">
    <name type="scientific">Tritrichomonas musculus</name>
    <dbReference type="NCBI Taxonomy" id="1915356"/>
    <lineage>
        <taxon>Eukaryota</taxon>
        <taxon>Metamonada</taxon>
        <taxon>Parabasalia</taxon>
        <taxon>Tritrichomonadida</taxon>
        <taxon>Tritrichomonadidae</taxon>
        <taxon>Tritrichomonas</taxon>
    </lineage>
</organism>
<dbReference type="InterPro" id="IPR001279">
    <property type="entry name" value="Metallo-B-lactamas"/>
</dbReference>
<dbReference type="EMBL" id="JAPFFF010000004">
    <property type="protein sequence ID" value="KAK8891845.1"/>
    <property type="molecule type" value="Genomic_DNA"/>
</dbReference>
<feature type="region of interest" description="Disordered" evidence="5">
    <location>
        <begin position="401"/>
        <end position="424"/>
    </location>
</feature>
<evidence type="ECO:0000256" key="5">
    <source>
        <dbReference type="SAM" id="MobiDB-lite"/>
    </source>
</evidence>
<evidence type="ECO:0000256" key="3">
    <source>
        <dbReference type="ARBA" id="ARBA00023242"/>
    </source>
</evidence>
<comment type="similarity">
    <text evidence="4">Belongs to the metallo-beta-lactamase superfamily. RNA-metabolizing metallo-beta-lactamase-like family. CPSF2/YSH1 subfamily.</text>
</comment>
<dbReference type="SUPFAM" id="SSF56281">
    <property type="entry name" value="Metallo-hydrolase/oxidoreductase"/>
    <property type="match status" value="1"/>
</dbReference>
<dbReference type="InterPro" id="IPR025069">
    <property type="entry name" value="Cpsf2_C"/>
</dbReference>
<sequence>MSSSEAVSIHFQALSGAKSEAPFAYLLYIDDFTILLDCGWSDSFDESELKNLIEFCTRVNAVLISHPCIEHIGALPYLCQHHGLTTAIYATYPVQSLGAYLMYDHYYNKIEEGDFKLFNATDIRKTFDFITTMTYQQEKELGDNIIITPYKSGRSIGGAVWKITKGQNEVIYTNSIYNGNDKHLGGFNQADISQWHPTLWIVDARGPERSERPNDEKAMRMNFLNPITKKLDENKTVLLPVDGLARTLEILIQLNDYWAKNNDSRPIYFLSHSSQQICKYVNQLTDWLNKDLTEKFINSIETPFDLKYVRCVTEISEISNINNEPCVILATSDTLERGFSRKLFLKYIGNLTNLVFFTTREPKGTLSEQLRIDNTHRTLNLIERYREPLKGAELDEYRQKKEAEHNQIIHSSETDTETDDENMEDKTSGISQMTIKNKFQFTMNKKPPVTDYGLQIDPQEYAKGVSHAALIDDKAQPQMSAPVPRSFLEEPDDVPSKFIENEIQFDFRATSKFYSFEARTNFFTLQQFLKKATPSQVIIIGANLESTMKLHDVIKDNITTTVSTPNVLEPVYLSRDQASMKIGLSRALYHRLDFKKVDDHNEVAYIDATLTQDEISGLVSAKPVDVLQPHHANFVGKIDMPDLRVRLTNAGISNEGKGKLICGKRKVEVRQVNENTISVEGPICADFIKIRNIIQEMLPMI</sequence>
<keyword evidence="8" id="KW-1185">Reference proteome</keyword>
<evidence type="ECO:0000313" key="8">
    <source>
        <dbReference type="Proteomes" id="UP001470230"/>
    </source>
</evidence>
<reference evidence="7 8" key="1">
    <citation type="submission" date="2024-04" db="EMBL/GenBank/DDBJ databases">
        <title>Tritrichomonas musculus Genome.</title>
        <authorList>
            <person name="Alves-Ferreira E."/>
            <person name="Grigg M."/>
            <person name="Lorenzi H."/>
            <person name="Galac M."/>
        </authorList>
    </citation>
    <scope>NUCLEOTIDE SEQUENCE [LARGE SCALE GENOMIC DNA]</scope>
    <source>
        <strain evidence="7 8">EAF2021</strain>
    </source>
</reference>
<proteinExistence type="inferred from homology"/>
<gene>
    <name evidence="7" type="ORF">M9Y10_029067</name>
</gene>
<dbReference type="CDD" id="cd16293">
    <property type="entry name" value="CPSF2-like_MBL-fold"/>
    <property type="match status" value="1"/>
</dbReference>
<evidence type="ECO:0000256" key="2">
    <source>
        <dbReference type="ARBA" id="ARBA00022664"/>
    </source>
</evidence>
<keyword evidence="3 4" id="KW-0539">Nucleus</keyword>
<dbReference type="Pfam" id="PF16661">
    <property type="entry name" value="Lactamase_B_6"/>
    <property type="match status" value="1"/>
</dbReference>
<comment type="subcellular location">
    <subcellularLocation>
        <location evidence="1 4">Nucleus</location>
    </subcellularLocation>
</comment>
<evidence type="ECO:0000256" key="4">
    <source>
        <dbReference type="RuleBase" id="RU365006"/>
    </source>
</evidence>
<dbReference type="PANTHER" id="PTHR45922:SF1">
    <property type="entry name" value="CLEAVAGE AND POLYADENYLATION SPECIFICITY FACTOR SUBUNIT 2"/>
    <property type="match status" value="1"/>
</dbReference>
<dbReference type="Gene3D" id="3.60.15.10">
    <property type="entry name" value="Ribonuclease Z/Hydroxyacylglutathione hydrolase-like"/>
    <property type="match status" value="1"/>
</dbReference>
<evidence type="ECO:0000256" key="1">
    <source>
        <dbReference type="ARBA" id="ARBA00004123"/>
    </source>
</evidence>
<keyword evidence="2 4" id="KW-0507">mRNA processing</keyword>
<dbReference type="Pfam" id="PF13299">
    <property type="entry name" value="CPSF100_C"/>
    <property type="match status" value="1"/>
</dbReference>
<evidence type="ECO:0000313" key="7">
    <source>
        <dbReference type="EMBL" id="KAK8891845.1"/>
    </source>
</evidence>
<dbReference type="Pfam" id="PF10996">
    <property type="entry name" value="Beta-Casp"/>
    <property type="match status" value="1"/>
</dbReference>
<dbReference type="InterPro" id="IPR035639">
    <property type="entry name" value="CPSF2_MBL"/>
</dbReference>
<keyword evidence="4" id="KW-0694">RNA-binding</keyword>
<dbReference type="InterPro" id="IPR036866">
    <property type="entry name" value="RibonucZ/Hydroxyglut_hydro"/>
</dbReference>
<dbReference type="Proteomes" id="UP001470230">
    <property type="component" value="Unassembled WGS sequence"/>
</dbReference>
<feature type="compositionally biased region" description="Acidic residues" evidence="5">
    <location>
        <begin position="414"/>
        <end position="423"/>
    </location>
</feature>
<evidence type="ECO:0000259" key="6">
    <source>
        <dbReference type="SMART" id="SM01027"/>
    </source>
</evidence>
<protein>
    <recommendedName>
        <fullName evidence="4">Cleavage and polyadenylation specificity factor subunit 2</fullName>
    </recommendedName>
    <alternativeName>
        <fullName evidence="4">Cleavage and polyadenylation specificity factor 100 kDa subunit</fullName>
    </alternativeName>
</protein>
<dbReference type="PANTHER" id="PTHR45922">
    <property type="entry name" value="CLEAVAGE AND POLYADENYLATION SPECIFICITY FACTOR SUBUNIT 2"/>
    <property type="match status" value="1"/>
</dbReference>
<accession>A0ABR2KPC4</accession>
<feature type="domain" description="Beta-Casp" evidence="6">
    <location>
        <begin position="247"/>
        <end position="370"/>
    </location>
</feature>